<name>A0A8M1KL03_CLUHA</name>
<dbReference type="KEGG" id="char:116222092"/>
<dbReference type="Pfam" id="PF00059">
    <property type="entry name" value="Lectin_C"/>
    <property type="match status" value="1"/>
</dbReference>
<dbReference type="AlphaFoldDB" id="A0A8M1KL03"/>
<feature type="domain" description="C-type lectin" evidence="2">
    <location>
        <begin position="39"/>
        <end position="154"/>
    </location>
</feature>
<dbReference type="PANTHER" id="PTHR22803">
    <property type="entry name" value="MANNOSE, PHOSPHOLIPASE, LECTIN RECEPTOR RELATED"/>
    <property type="match status" value="1"/>
</dbReference>
<proteinExistence type="predicted"/>
<dbReference type="RefSeq" id="XP_042564736.1">
    <property type="nucleotide sequence ID" value="XM_042708802.1"/>
</dbReference>
<dbReference type="PROSITE" id="PS00615">
    <property type="entry name" value="C_TYPE_LECTIN_1"/>
    <property type="match status" value="1"/>
</dbReference>
<evidence type="ECO:0000259" key="2">
    <source>
        <dbReference type="PROSITE" id="PS50041"/>
    </source>
</evidence>
<dbReference type="InterPro" id="IPR050111">
    <property type="entry name" value="C-type_lectin/snaclec_domain"/>
</dbReference>
<dbReference type="InterPro" id="IPR001304">
    <property type="entry name" value="C-type_lectin-like"/>
</dbReference>
<dbReference type="SMART" id="SM00034">
    <property type="entry name" value="CLECT"/>
    <property type="match status" value="1"/>
</dbReference>
<evidence type="ECO:0000313" key="4">
    <source>
        <dbReference type="RefSeq" id="XP_042564736.1"/>
    </source>
</evidence>
<gene>
    <name evidence="4" type="primary">LOC116222092</name>
</gene>
<organism evidence="3 4">
    <name type="scientific">Clupea harengus</name>
    <name type="common">Atlantic herring</name>
    <dbReference type="NCBI Taxonomy" id="7950"/>
    <lineage>
        <taxon>Eukaryota</taxon>
        <taxon>Metazoa</taxon>
        <taxon>Chordata</taxon>
        <taxon>Craniata</taxon>
        <taxon>Vertebrata</taxon>
        <taxon>Euteleostomi</taxon>
        <taxon>Actinopterygii</taxon>
        <taxon>Neopterygii</taxon>
        <taxon>Teleostei</taxon>
        <taxon>Clupei</taxon>
        <taxon>Clupeiformes</taxon>
        <taxon>Clupeoidei</taxon>
        <taxon>Clupeidae</taxon>
        <taxon>Clupea</taxon>
    </lineage>
</organism>
<accession>A0A8M1KL03</accession>
<evidence type="ECO:0000313" key="3">
    <source>
        <dbReference type="Proteomes" id="UP000515152"/>
    </source>
</evidence>
<dbReference type="CDD" id="cd00037">
    <property type="entry name" value="CLECT"/>
    <property type="match status" value="1"/>
</dbReference>
<keyword evidence="1" id="KW-0732">Signal</keyword>
<keyword evidence="3" id="KW-1185">Reference proteome</keyword>
<feature type="signal peptide" evidence="1">
    <location>
        <begin position="1"/>
        <end position="21"/>
    </location>
</feature>
<dbReference type="OrthoDB" id="418245at2759"/>
<sequence length="159" mass="17800">MMFRPILVITLVILLLHEGNTGPWVAQCPVTNYSEWSKLGPYCVKYFQQPVPFGQAEMKCRGEAPDSHLISIHDGETNNGVQILTGSGNAMVWIGGMRLPNNGNFVWTDGSKWDYTNWVPGQPDGNGDCVQINWNSPGMWDDVQCWSRLGYICAFKMQG</sequence>
<protein>
    <submittedName>
        <fullName evidence="4">Lectin-like</fullName>
    </submittedName>
</protein>
<dbReference type="PROSITE" id="PS50041">
    <property type="entry name" value="C_TYPE_LECTIN_2"/>
    <property type="match status" value="1"/>
</dbReference>
<reference evidence="4" key="1">
    <citation type="submission" date="2025-08" db="UniProtKB">
        <authorList>
            <consortium name="RefSeq"/>
        </authorList>
    </citation>
    <scope>IDENTIFICATION</scope>
</reference>
<evidence type="ECO:0000256" key="1">
    <source>
        <dbReference type="SAM" id="SignalP"/>
    </source>
</evidence>
<dbReference type="GeneID" id="116222092"/>
<dbReference type="Proteomes" id="UP000515152">
    <property type="component" value="Chromosome 10"/>
</dbReference>
<feature type="chain" id="PRO_5035459901" evidence="1">
    <location>
        <begin position="22"/>
        <end position="159"/>
    </location>
</feature>
<dbReference type="InterPro" id="IPR018378">
    <property type="entry name" value="C-type_lectin_CS"/>
</dbReference>